<keyword evidence="1 5" id="KW-0808">Transferase</keyword>
<dbReference type="GO" id="GO:0006633">
    <property type="term" value="P:fatty acid biosynthetic process"/>
    <property type="evidence" value="ECO:0007669"/>
    <property type="project" value="InterPro"/>
</dbReference>
<dbReference type="InterPro" id="IPR037143">
    <property type="entry name" value="4-PPantetheinyl_Trfase_dom_sf"/>
</dbReference>
<dbReference type="InterPro" id="IPR008278">
    <property type="entry name" value="4-PPantetheinyl_Trfase_dom"/>
</dbReference>
<dbReference type="GO" id="GO:0000287">
    <property type="term" value="F:magnesium ion binding"/>
    <property type="evidence" value="ECO:0007669"/>
    <property type="project" value="InterPro"/>
</dbReference>
<dbReference type="AlphaFoldDB" id="A0A921F3I8"/>
<dbReference type="GO" id="GO:0008897">
    <property type="term" value="F:holo-[acyl-carrier-protein] synthase activity"/>
    <property type="evidence" value="ECO:0007669"/>
    <property type="project" value="UniProtKB-EC"/>
</dbReference>
<dbReference type="SUPFAM" id="SSF56214">
    <property type="entry name" value="4'-phosphopantetheinyl transferase"/>
    <property type="match status" value="1"/>
</dbReference>
<keyword evidence="2" id="KW-0479">Metal-binding</keyword>
<feature type="domain" description="4'-phosphopantetheinyl transferase" evidence="4">
    <location>
        <begin position="12"/>
        <end position="117"/>
    </location>
</feature>
<evidence type="ECO:0000313" key="5">
    <source>
        <dbReference type="EMBL" id="HJE91062.1"/>
    </source>
</evidence>
<dbReference type="Proteomes" id="UP000776650">
    <property type="component" value="Unassembled WGS sequence"/>
</dbReference>
<reference evidence="5" key="2">
    <citation type="submission" date="2021-09" db="EMBL/GenBank/DDBJ databases">
        <authorList>
            <person name="Gilroy R."/>
        </authorList>
    </citation>
    <scope>NUCLEOTIDE SEQUENCE</scope>
    <source>
        <strain evidence="5">ChiGjej1B1-18357</strain>
    </source>
</reference>
<sequence length="147" mass="15672">MNTREGRVGVKGVGVDVVDLGAFAASMAEPGTRFAGVFSATERRQARDAAERRGAPSDVARHLGARWAAKEAFIKAWSEALYGQPPPIALEDVRWPEISIVSDAWGRPAIRLGGRIADAVRASLGEVQINISLSHEGETATAYCVLS</sequence>
<evidence type="ECO:0000256" key="2">
    <source>
        <dbReference type="ARBA" id="ARBA00022723"/>
    </source>
</evidence>
<gene>
    <name evidence="5" type="ORF">K8V11_08655</name>
</gene>
<dbReference type="Pfam" id="PF01648">
    <property type="entry name" value="ACPS"/>
    <property type="match status" value="1"/>
</dbReference>
<comment type="caution">
    <text evidence="5">The sequence shown here is derived from an EMBL/GenBank/DDBJ whole genome shotgun (WGS) entry which is preliminary data.</text>
</comment>
<name>A0A921F3I8_9ACTN</name>
<dbReference type="EMBL" id="DYXM01000165">
    <property type="protein sequence ID" value="HJE91062.1"/>
    <property type="molecule type" value="Genomic_DNA"/>
</dbReference>
<proteinExistence type="predicted"/>
<evidence type="ECO:0000259" key="4">
    <source>
        <dbReference type="Pfam" id="PF01648"/>
    </source>
</evidence>
<dbReference type="InterPro" id="IPR004568">
    <property type="entry name" value="Ppantetheine-prot_Trfase_dom"/>
</dbReference>
<evidence type="ECO:0000313" key="6">
    <source>
        <dbReference type="Proteomes" id="UP000776650"/>
    </source>
</evidence>
<reference evidence="5" key="1">
    <citation type="journal article" date="2021" name="PeerJ">
        <title>Extensive microbial diversity within the chicken gut microbiome revealed by metagenomics and culture.</title>
        <authorList>
            <person name="Gilroy R."/>
            <person name="Ravi A."/>
            <person name="Getino M."/>
            <person name="Pursley I."/>
            <person name="Horton D.L."/>
            <person name="Alikhan N.F."/>
            <person name="Baker D."/>
            <person name="Gharbi K."/>
            <person name="Hall N."/>
            <person name="Watson M."/>
            <person name="Adriaenssens E.M."/>
            <person name="Foster-Nyarko E."/>
            <person name="Jarju S."/>
            <person name="Secka A."/>
            <person name="Antonio M."/>
            <person name="Oren A."/>
            <person name="Chaudhuri R.R."/>
            <person name="La Ragione R."/>
            <person name="Hildebrand F."/>
            <person name="Pallen M.J."/>
        </authorList>
    </citation>
    <scope>NUCLEOTIDE SEQUENCE</scope>
    <source>
        <strain evidence="5">ChiGjej1B1-18357</strain>
    </source>
</reference>
<accession>A0A921F3I8</accession>
<organism evidence="5 6">
    <name type="scientific">Dietzia timorensis</name>
    <dbReference type="NCBI Taxonomy" id="499555"/>
    <lineage>
        <taxon>Bacteria</taxon>
        <taxon>Bacillati</taxon>
        <taxon>Actinomycetota</taxon>
        <taxon>Actinomycetes</taxon>
        <taxon>Mycobacteriales</taxon>
        <taxon>Dietziaceae</taxon>
        <taxon>Dietzia</taxon>
    </lineage>
</organism>
<keyword evidence="3" id="KW-0460">Magnesium</keyword>
<evidence type="ECO:0000256" key="3">
    <source>
        <dbReference type="ARBA" id="ARBA00022842"/>
    </source>
</evidence>
<dbReference type="NCBIfam" id="TIGR00556">
    <property type="entry name" value="pantethn_trn"/>
    <property type="match status" value="1"/>
</dbReference>
<evidence type="ECO:0000256" key="1">
    <source>
        <dbReference type="ARBA" id="ARBA00022679"/>
    </source>
</evidence>
<protein>
    <submittedName>
        <fullName evidence="5">Holo-ACP synthase</fullName>
        <ecNumber evidence="5">2.7.8.7</ecNumber>
    </submittedName>
</protein>
<dbReference type="EC" id="2.7.8.7" evidence="5"/>
<dbReference type="Gene3D" id="3.90.470.20">
    <property type="entry name" value="4'-phosphopantetheinyl transferase domain"/>
    <property type="match status" value="1"/>
</dbReference>
<dbReference type="NCBIfam" id="NF000831">
    <property type="entry name" value="PRK00070.3-1"/>
    <property type="match status" value="1"/>
</dbReference>